<keyword evidence="15" id="KW-0812">Transmembrane</keyword>
<accession>A0AAE1VGZ2</accession>
<organism evidence="17 18">
    <name type="scientific">Anisodus tanguticus</name>
    <dbReference type="NCBI Taxonomy" id="243964"/>
    <lineage>
        <taxon>Eukaryota</taxon>
        <taxon>Viridiplantae</taxon>
        <taxon>Streptophyta</taxon>
        <taxon>Embryophyta</taxon>
        <taxon>Tracheophyta</taxon>
        <taxon>Spermatophyta</taxon>
        <taxon>Magnoliopsida</taxon>
        <taxon>eudicotyledons</taxon>
        <taxon>Gunneridae</taxon>
        <taxon>Pentapetalae</taxon>
        <taxon>asterids</taxon>
        <taxon>lamiids</taxon>
        <taxon>Solanales</taxon>
        <taxon>Solanaceae</taxon>
        <taxon>Solanoideae</taxon>
        <taxon>Hyoscyameae</taxon>
        <taxon>Anisodus</taxon>
    </lineage>
</organism>
<evidence type="ECO:0000256" key="5">
    <source>
        <dbReference type="ARBA" id="ARBA00013229"/>
    </source>
</evidence>
<proteinExistence type="inferred from homology"/>
<reference evidence="17" key="1">
    <citation type="submission" date="2023-12" db="EMBL/GenBank/DDBJ databases">
        <title>Genome assembly of Anisodus tanguticus.</title>
        <authorList>
            <person name="Wang Y.-J."/>
        </authorList>
    </citation>
    <scope>NUCLEOTIDE SEQUENCE</scope>
    <source>
        <strain evidence="17">KB-2021</strain>
        <tissue evidence="17">Leaf</tissue>
    </source>
</reference>
<gene>
    <name evidence="17" type="ORF">RND71_019921</name>
</gene>
<dbReference type="Proteomes" id="UP001291623">
    <property type="component" value="Unassembled WGS sequence"/>
</dbReference>
<evidence type="ECO:0000259" key="16">
    <source>
        <dbReference type="SMART" id="SM00856"/>
    </source>
</evidence>
<evidence type="ECO:0000256" key="14">
    <source>
        <dbReference type="RuleBase" id="RU000589"/>
    </source>
</evidence>
<comment type="function">
    <text evidence="14">Acts in the modification of cell walls via demethylesterification of cell wall pectin.</text>
</comment>
<dbReference type="InterPro" id="IPR018040">
    <property type="entry name" value="Pectinesterase_Tyr_AS"/>
</dbReference>
<comment type="subcellular location">
    <subcellularLocation>
        <location evidence="1 14">Secreted</location>
        <location evidence="1 14">Cell wall</location>
    </subcellularLocation>
</comment>
<evidence type="ECO:0000256" key="10">
    <source>
        <dbReference type="ARBA" id="ARBA00023085"/>
    </source>
</evidence>
<evidence type="ECO:0000256" key="2">
    <source>
        <dbReference type="ARBA" id="ARBA00005184"/>
    </source>
</evidence>
<keyword evidence="15" id="KW-0472">Membrane</keyword>
<evidence type="ECO:0000256" key="12">
    <source>
        <dbReference type="ARBA" id="ARBA00047928"/>
    </source>
</evidence>
<dbReference type="SUPFAM" id="SSF51126">
    <property type="entry name" value="Pectin lyase-like"/>
    <property type="match status" value="1"/>
</dbReference>
<feature type="transmembrane region" description="Helical" evidence="15">
    <location>
        <begin position="21"/>
        <end position="43"/>
    </location>
</feature>
<dbReference type="NCBIfam" id="TIGR01614">
    <property type="entry name" value="PME_inhib"/>
    <property type="match status" value="1"/>
</dbReference>
<evidence type="ECO:0000256" key="7">
    <source>
        <dbReference type="ARBA" id="ARBA00022525"/>
    </source>
</evidence>
<keyword evidence="15" id="KW-1133">Transmembrane helix</keyword>
<feature type="active site" evidence="13">
    <location>
        <position position="402"/>
    </location>
</feature>
<dbReference type="SMART" id="SM00856">
    <property type="entry name" value="PMEI"/>
    <property type="match status" value="1"/>
</dbReference>
<name>A0AAE1VGZ2_9SOLA</name>
<dbReference type="EMBL" id="JAVYJV010000010">
    <property type="protein sequence ID" value="KAK4360969.1"/>
    <property type="molecule type" value="Genomic_DNA"/>
</dbReference>
<dbReference type="InterPro" id="IPR000070">
    <property type="entry name" value="Pectinesterase_cat"/>
</dbReference>
<dbReference type="GO" id="GO:0045490">
    <property type="term" value="P:pectin catabolic process"/>
    <property type="evidence" value="ECO:0007669"/>
    <property type="project" value="UniProtKB-UniRule"/>
</dbReference>
<dbReference type="Pfam" id="PF01095">
    <property type="entry name" value="Pectinesterase"/>
    <property type="match status" value="1"/>
</dbReference>
<keyword evidence="8" id="KW-0732">Signal</keyword>
<comment type="pathway">
    <text evidence="2 14">Glycan metabolism; pectin degradation; 2-dehydro-3-deoxy-D-gluconate from pectin: step 1/5.</text>
</comment>
<evidence type="ECO:0000256" key="9">
    <source>
        <dbReference type="ARBA" id="ARBA00022801"/>
    </source>
</evidence>
<dbReference type="Pfam" id="PF04043">
    <property type="entry name" value="PMEI"/>
    <property type="match status" value="1"/>
</dbReference>
<evidence type="ECO:0000256" key="8">
    <source>
        <dbReference type="ARBA" id="ARBA00022729"/>
    </source>
</evidence>
<comment type="similarity">
    <text evidence="3">In the N-terminal section; belongs to the PMEI family.</text>
</comment>
<dbReference type="InterPro" id="IPR035513">
    <property type="entry name" value="Invertase/methylesterase_inhib"/>
</dbReference>
<dbReference type="GO" id="GO:0042545">
    <property type="term" value="P:cell wall modification"/>
    <property type="evidence" value="ECO:0007669"/>
    <property type="project" value="UniProtKB-UniRule"/>
</dbReference>
<evidence type="ECO:0000313" key="18">
    <source>
        <dbReference type="Proteomes" id="UP001291623"/>
    </source>
</evidence>
<comment type="caution">
    <text evidence="17">The sequence shown here is derived from an EMBL/GenBank/DDBJ whole genome shotgun (WGS) entry which is preliminary data.</text>
</comment>
<feature type="domain" description="Pectinesterase inhibitor" evidence="16">
    <location>
        <begin position="52"/>
        <end position="207"/>
    </location>
</feature>
<evidence type="ECO:0000256" key="6">
    <source>
        <dbReference type="ARBA" id="ARBA00022512"/>
    </source>
</evidence>
<evidence type="ECO:0000313" key="17">
    <source>
        <dbReference type="EMBL" id="KAK4360969.1"/>
    </source>
</evidence>
<evidence type="ECO:0000256" key="11">
    <source>
        <dbReference type="ARBA" id="ARBA00023316"/>
    </source>
</evidence>
<evidence type="ECO:0000256" key="13">
    <source>
        <dbReference type="PROSITE-ProRule" id="PRU10040"/>
    </source>
</evidence>
<dbReference type="AlphaFoldDB" id="A0AAE1VGZ2"/>
<dbReference type="InterPro" id="IPR011050">
    <property type="entry name" value="Pectin_lyase_fold/virulence"/>
</dbReference>
<evidence type="ECO:0000256" key="4">
    <source>
        <dbReference type="ARBA" id="ARBA00007786"/>
    </source>
</evidence>
<dbReference type="PROSITE" id="PS00800">
    <property type="entry name" value="PECTINESTERASE_1"/>
    <property type="match status" value="1"/>
</dbReference>
<dbReference type="Gene3D" id="1.20.140.40">
    <property type="entry name" value="Invertase/pectin methylesterase inhibitor family protein"/>
    <property type="match status" value="1"/>
</dbReference>
<evidence type="ECO:0000256" key="3">
    <source>
        <dbReference type="ARBA" id="ARBA00006027"/>
    </source>
</evidence>
<evidence type="ECO:0000256" key="15">
    <source>
        <dbReference type="SAM" id="Phobius"/>
    </source>
</evidence>
<dbReference type="GO" id="GO:0004857">
    <property type="term" value="F:enzyme inhibitor activity"/>
    <property type="evidence" value="ECO:0007669"/>
    <property type="project" value="InterPro"/>
</dbReference>
<keyword evidence="18" id="KW-1185">Reference proteome</keyword>
<keyword evidence="7 14" id="KW-0964">Secreted</keyword>
<dbReference type="PROSITE" id="PS00503">
    <property type="entry name" value="PECTINESTERASE_2"/>
    <property type="match status" value="1"/>
</dbReference>
<keyword evidence="10 14" id="KW-0063">Aspartyl esterase</keyword>
<dbReference type="PANTHER" id="PTHR31707">
    <property type="entry name" value="PECTINESTERASE"/>
    <property type="match status" value="1"/>
</dbReference>
<keyword evidence="6 14" id="KW-0134">Cell wall</keyword>
<dbReference type="EC" id="3.1.1.11" evidence="5 14"/>
<dbReference type="InterPro" id="IPR006501">
    <property type="entry name" value="Pectinesterase_inhib_dom"/>
</dbReference>
<dbReference type="SUPFAM" id="SSF101148">
    <property type="entry name" value="Plant invertase/pectin methylesterase inhibitor"/>
    <property type="match status" value="1"/>
</dbReference>
<evidence type="ECO:0000256" key="1">
    <source>
        <dbReference type="ARBA" id="ARBA00004191"/>
    </source>
</evidence>
<sequence>MATSSEPFLKTPKRITFSFKSLYIFLALAAVVCSIAIVSIVFFHGSNNNSFLSIKSPNYCEHAADQSSCLAIVSEVITPYTSASAAKTNKVEILQMILHKTSSQIQETTTLIKNVRLRINDKREQSALEICLELMDMSREKITDSMVALGKLTSTSSNSIYFDAHTWLSAVLTNHNTCMDELHGQAQSIMKPILRDLISRASASLALMVTLAPKKLDYDELRVPLQGHFPSWVSRADREILEANSEIVKINANVVVAKDGSGKYKTVNEAIASAPVNSNSRYVIHIKKGTYKENVVIASNKKNIMLLGDGREDTVITGSLSYAGGTGTYDTPTVACNADGFIARNIRFQNSAGPQGHQAVALRVTGDKSVINSCKIDAYQDTLYAHNQRQFYKDCYITGTVDFIFGNAAVVFQKCNIVARKPRNGQQNMLTAQGKTDKNQNTGTSIQSCSITPSKDLAPVKGSFKTFLGRPWKIYSTTVFMESYIDNHIDPTGWAPWDGTLGLDTLYYGEYKNNGPGANTSKRVTWKGYHVITQASEAMKFTVSQMLQGGSWIKDAGVSFISGLSSK</sequence>
<keyword evidence="9 14" id="KW-0378">Hydrolase</keyword>
<dbReference type="InterPro" id="IPR033131">
    <property type="entry name" value="Pectinesterase_Asp_AS"/>
</dbReference>
<comment type="catalytic activity">
    <reaction evidence="12 14">
        <text>[(1-&gt;4)-alpha-D-galacturonosyl methyl ester](n) + n H2O = [(1-&gt;4)-alpha-D-galacturonosyl](n) + n methanol + n H(+)</text>
        <dbReference type="Rhea" id="RHEA:22380"/>
        <dbReference type="Rhea" id="RHEA-COMP:14570"/>
        <dbReference type="Rhea" id="RHEA-COMP:14573"/>
        <dbReference type="ChEBI" id="CHEBI:15377"/>
        <dbReference type="ChEBI" id="CHEBI:15378"/>
        <dbReference type="ChEBI" id="CHEBI:17790"/>
        <dbReference type="ChEBI" id="CHEBI:140522"/>
        <dbReference type="ChEBI" id="CHEBI:140523"/>
        <dbReference type="EC" id="3.1.1.11"/>
    </reaction>
</comment>
<comment type="similarity">
    <text evidence="4">In the C-terminal section; belongs to the pectinesterase family.</text>
</comment>
<dbReference type="CDD" id="cd15799">
    <property type="entry name" value="PMEI-like_4"/>
    <property type="match status" value="1"/>
</dbReference>
<keyword evidence="11 14" id="KW-0961">Cell wall biogenesis/degradation</keyword>
<dbReference type="GO" id="GO:0030599">
    <property type="term" value="F:pectinesterase activity"/>
    <property type="evidence" value="ECO:0007669"/>
    <property type="project" value="UniProtKB-UniRule"/>
</dbReference>
<protein>
    <recommendedName>
        <fullName evidence="5 14">Pectinesterase</fullName>
        <ecNumber evidence="5 14">3.1.1.11</ecNumber>
    </recommendedName>
</protein>
<dbReference type="FunFam" id="2.160.20.10:FF:000001">
    <property type="entry name" value="Pectinesterase"/>
    <property type="match status" value="1"/>
</dbReference>
<dbReference type="Gene3D" id="2.160.20.10">
    <property type="entry name" value="Single-stranded right-handed beta-helix, Pectin lyase-like"/>
    <property type="match status" value="1"/>
</dbReference>
<dbReference type="InterPro" id="IPR012334">
    <property type="entry name" value="Pectin_lyas_fold"/>
</dbReference>